<name>A0AAX2AKI4_9BACT</name>
<dbReference type="SUPFAM" id="SSF46894">
    <property type="entry name" value="C-terminal effector domain of the bipartite response regulators"/>
    <property type="match status" value="1"/>
</dbReference>
<dbReference type="GO" id="GO:0000976">
    <property type="term" value="F:transcription cis-regulatory region binding"/>
    <property type="evidence" value="ECO:0007669"/>
    <property type="project" value="TreeGrafter"/>
</dbReference>
<feature type="domain" description="Response regulatory" evidence="8">
    <location>
        <begin position="12"/>
        <end position="127"/>
    </location>
</feature>
<dbReference type="GO" id="GO:0032993">
    <property type="term" value="C:protein-DNA complex"/>
    <property type="evidence" value="ECO:0007669"/>
    <property type="project" value="TreeGrafter"/>
</dbReference>
<dbReference type="EMBL" id="NXID01000002">
    <property type="protein sequence ID" value="RXK16992.1"/>
    <property type="molecule type" value="Genomic_DNA"/>
</dbReference>
<evidence type="ECO:0000256" key="2">
    <source>
        <dbReference type="ARBA" id="ARBA00023012"/>
    </source>
</evidence>
<dbReference type="InterPro" id="IPR036388">
    <property type="entry name" value="WH-like_DNA-bd_sf"/>
</dbReference>
<dbReference type="GO" id="GO:0006355">
    <property type="term" value="P:regulation of DNA-templated transcription"/>
    <property type="evidence" value="ECO:0007669"/>
    <property type="project" value="InterPro"/>
</dbReference>
<evidence type="ECO:0000256" key="3">
    <source>
        <dbReference type="ARBA" id="ARBA00023015"/>
    </source>
</evidence>
<evidence type="ECO:0000256" key="1">
    <source>
        <dbReference type="ARBA" id="ARBA00022553"/>
    </source>
</evidence>
<dbReference type="GO" id="GO:0000156">
    <property type="term" value="F:phosphorelay response regulator activity"/>
    <property type="evidence" value="ECO:0007669"/>
    <property type="project" value="TreeGrafter"/>
</dbReference>
<protein>
    <submittedName>
        <fullName evidence="10">DNA-binding response regulator</fullName>
    </submittedName>
</protein>
<evidence type="ECO:0000256" key="7">
    <source>
        <dbReference type="PROSITE-ProRule" id="PRU01091"/>
    </source>
</evidence>
<gene>
    <name evidence="10" type="ORF">CP985_00805</name>
</gene>
<evidence type="ECO:0000259" key="8">
    <source>
        <dbReference type="PROSITE" id="PS50110"/>
    </source>
</evidence>
<keyword evidence="11" id="KW-1185">Reference proteome</keyword>
<sequence>MSNNLIINKKFKILIVEDELVFAMAIESKLKKIGLNLSKIATSANVAIIYAQNNYPDLALIDINLNSSKTGIDVANYLWKNLNIPIIFLTSYYDDKIIKQAMECEPYAYLLKPCRQEELKVAINTTLHKHYFFFKNRKIFNQQKKEFIYFENNLKYSKTTSELFVNDIVFKLTKNEKKFFEILTKYAGKVISFNTIYNFIWREDVYDLSKLRSLVYRLKVKLGCNLFENFYEQGYRIKNIEKLI</sequence>
<accession>A0AAX2AKI4</accession>
<feature type="DNA-binding region" description="OmpR/PhoB-type" evidence="7">
    <location>
        <begin position="145"/>
        <end position="239"/>
    </location>
</feature>
<keyword evidence="1 6" id="KW-0597">Phosphoprotein</keyword>
<evidence type="ECO:0000256" key="5">
    <source>
        <dbReference type="ARBA" id="ARBA00023163"/>
    </source>
</evidence>
<feature type="domain" description="OmpR/PhoB-type" evidence="9">
    <location>
        <begin position="145"/>
        <end position="239"/>
    </location>
</feature>
<dbReference type="InterPro" id="IPR016032">
    <property type="entry name" value="Sig_transdc_resp-reg_C-effctor"/>
</dbReference>
<evidence type="ECO:0000256" key="4">
    <source>
        <dbReference type="ARBA" id="ARBA00023125"/>
    </source>
</evidence>
<dbReference type="SUPFAM" id="SSF52172">
    <property type="entry name" value="CheY-like"/>
    <property type="match status" value="1"/>
</dbReference>
<evidence type="ECO:0000259" key="9">
    <source>
        <dbReference type="PROSITE" id="PS51755"/>
    </source>
</evidence>
<evidence type="ECO:0000313" key="10">
    <source>
        <dbReference type="EMBL" id="RXK16992.1"/>
    </source>
</evidence>
<keyword evidence="3" id="KW-0805">Transcription regulation</keyword>
<dbReference type="CDD" id="cd17534">
    <property type="entry name" value="REC_DC-like"/>
    <property type="match status" value="1"/>
</dbReference>
<dbReference type="SMART" id="SM00862">
    <property type="entry name" value="Trans_reg_C"/>
    <property type="match status" value="1"/>
</dbReference>
<feature type="modified residue" description="4-aspartylphosphate" evidence="6">
    <location>
        <position position="62"/>
    </location>
</feature>
<dbReference type="Gene3D" id="1.10.10.10">
    <property type="entry name" value="Winged helix-like DNA-binding domain superfamily/Winged helix DNA-binding domain"/>
    <property type="match status" value="1"/>
</dbReference>
<keyword evidence="5" id="KW-0804">Transcription</keyword>
<dbReference type="PANTHER" id="PTHR48111:SF1">
    <property type="entry name" value="TWO-COMPONENT RESPONSE REGULATOR ORR33"/>
    <property type="match status" value="1"/>
</dbReference>
<proteinExistence type="predicted"/>
<dbReference type="PROSITE" id="PS51755">
    <property type="entry name" value="OMPR_PHOB"/>
    <property type="match status" value="1"/>
</dbReference>
<comment type="caution">
    <text evidence="10">The sequence shown here is derived from an EMBL/GenBank/DDBJ whole genome shotgun (WGS) entry which is preliminary data.</text>
</comment>
<dbReference type="Pfam" id="PF00072">
    <property type="entry name" value="Response_reg"/>
    <property type="match status" value="1"/>
</dbReference>
<dbReference type="KEGG" id="amyt:AMYT_0507"/>
<dbReference type="AlphaFoldDB" id="A0AAX2AKI4"/>
<dbReference type="PROSITE" id="PS50110">
    <property type="entry name" value="RESPONSE_REGULATORY"/>
    <property type="match status" value="1"/>
</dbReference>
<dbReference type="PANTHER" id="PTHR48111">
    <property type="entry name" value="REGULATOR OF RPOS"/>
    <property type="match status" value="1"/>
</dbReference>
<evidence type="ECO:0000256" key="6">
    <source>
        <dbReference type="PROSITE-ProRule" id="PRU00169"/>
    </source>
</evidence>
<dbReference type="GO" id="GO:0005829">
    <property type="term" value="C:cytosol"/>
    <property type="evidence" value="ECO:0007669"/>
    <property type="project" value="TreeGrafter"/>
</dbReference>
<dbReference type="Pfam" id="PF00486">
    <property type="entry name" value="Trans_reg_C"/>
    <property type="match status" value="1"/>
</dbReference>
<dbReference type="RefSeq" id="WP_114841000.1">
    <property type="nucleotide sequence ID" value="NZ_CP031219.1"/>
</dbReference>
<organism evidence="10 11">
    <name type="scientific">Malaciobacter mytili LMG 24559</name>
    <dbReference type="NCBI Taxonomy" id="1032238"/>
    <lineage>
        <taxon>Bacteria</taxon>
        <taxon>Pseudomonadati</taxon>
        <taxon>Campylobacterota</taxon>
        <taxon>Epsilonproteobacteria</taxon>
        <taxon>Campylobacterales</taxon>
        <taxon>Arcobacteraceae</taxon>
        <taxon>Malaciobacter</taxon>
    </lineage>
</organism>
<evidence type="ECO:0000313" key="11">
    <source>
        <dbReference type="Proteomes" id="UP000290092"/>
    </source>
</evidence>
<dbReference type="InterPro" id="IPR039420">
    <property type="entry name" value="WalR-like"/>
</dbReference>
<reference evidence="10 11" key="1">
    <citation type="submission" date="2017-09" db="EMBL/GenBank/DDBJ databases">
        <title>Genomics of the genus Arcobacter.</title>
        <authorList>
            <person name="Perez-Cataluna A."/>
            <person name="Figueras M.J."/>
            <person name="Salas-Masso N."/>
        </authorList>
    </citation>
    <scope>NUCLEOTIDE SEQUENCE [LARGE SCALE GENOMIC DNA]</scope>
    <source>
        <strain evidence="10 11">CECT 7386</strain>
    </source>
</reference>
<keyword evidence="4 7" id="KW-0238">DNA-binding</keyword>
<dbReference type="InterPro" id="IPR011006">
    <property type="entry name" value="CheY-like_superfamily"/>
</dbReference>
<keyword evidence="2" id="KW-0902">Two-component regulatory system</keyword>
<dbReference type="Gene3D" id="3.40.50.2300">
    <property type="match status" value="1"/>
</dbReference>
<dbReference type="InterPro" id="IPR001867">
    <property type="entry name" value="OmpR/PhoB-type_DNA-bd"/>
</dbReference>
<dbReference type="Proteomes" id="UP000290092">
    <property type="component" value="Unassembled WGS sequence"/>
</dbReference>
<dbReference type="SMART" id="SM00448">
    <property type="entry name" value="REC"/>
    <property type="match status" value="1"/>
</dbReference>
<dbReference type="InterPro" id="IPR001789">
    <property type="entry name" value="Sig_transdc_resp-reg_receiver"/>
</dbReference>